<keyword evidence="1" id="KW-0812">Transmembrane</keyword>
<gene>
    <name evidence="2" type="ORF">OM944_11540</name>
</gene>
<dbReference type="Proteomes" id="UP001163156">
    <property type="component" value="Chromosome"/>
</dbReference>
<reference evidence="2" key="1">
    <citation type="submission" date="2022-10" db="EMBL/GenBank/DDBJ databases">
        <title>Algoriphagus sp. a novel bacteria isolate from halophytes salicornia europaea.</title>
        <authorList>
            <person name="Peng Y."/>
            <person name="Jiang L."/>
            <person name="Lee J."/>
        </authorList>
    </citation>
    <scope>NUCLEOTIDE SEQUENCE</scope>
    <source>
        <strain evidence="2">TR-M5</strain>
    </source>
</reference>
<keyword evidence="3" id="KW-1185">Reference proteome</keyword>
<evidence type="ECO:0000313" key="2">
    <source>
        <dbReference type="EMBL" id="UZD21302.1"/>
    </source>
</evidence>
<evidence type="ECO:0000256" key="1">
    <source>
        <dbReference type="SAM" id="Phobius"/>
    </source>
</evidence>
<sequence>MKKSKEKVMVRLKRNFPFIELSLMGFYGFIIVISIYKLFIRHEMEFVWILIGVILALLAFGIFFSNSNKILTVTDERLHIKKWLSGQRFDFYLKDIKGFDLKENYDRFGLVKHVRIITKDNEIFEFIKMNYSNYDKLIPGLQRAGLPFLGSVELKSKYKHIYALIGAISSALAVLGFFLVQLMKVIK</sequence>
<dbReference type="EMBL" id="CP110226">
    <property type="protein sequence ID" value="UZD21302.1"/>
    <property type="molecule type" value="Genomic_DNA"/>
</dbReference>
<keyword evidence="1" id="KW-1133">Transmembrane helix</keyword>
<feature type="transmembrane region" description="Helical" evidence="1">
    <location>
        <begin position="46"/>
        <end position="64"/>
    </location>
</feature>
<feature type="transmembrane region" description="Helical" evidence="1">
    <location>
        <begin position="21"/>
        <end position="40"/>
    </location>
</feature>
<evidence type="ECO:0000313" key="3">
    <source>
        <dbReference type="Proteomes" id="UP001163156"/>
    </source>
</evidence>
<protein>
    <recommendedName>
        <fullName evidence="4">PH domain-containing protein</fullName>
    </recommendedName>
</protein>
<name>A0ABY6MCA7_9BACT</name>
<accession>A0ABY6MCA7</accession>
<proteinExistence type="predicted"/>
<organism evidence="2 3">
    <name type="scientific">Algoriphagus halophytocola</name>
    <dbReference type="NCBI Taxonomy" id="2991499"/>
    <lineage>
        <taxon>Bacteria</taxon>
        <taxon>Pseudomonadati</taxon>
        <taxon>Bacteroidota</taxon>
        <taxon>Cytophagia</taxon>
        <taxon>Cytophagales</taxon>
        <taxon>Cyclobacteriaceae</taxon>
        <taxon>Algoriphagus</taxon>
    </lineage>
</organism>
<dbReference type="RefSeq" id="WP_264807775.1">
    <property type="nucleotide sequence ID" value="NZ_CP110226.1"/>
</dbReference>
<keyword evidence="1" id="KW-0472">Membrane</keyword>
<feature type="transmembrane region" description="Helical" evidence="1">
    <location>
        <begin position="161"/>
        <end position="183"/>
    </location>
</feature>
<evidence type="ECO:0008006" key="4">
    <source>
        <dbReference type="Google" id="ProtNLM"/>
    </source>
</evidence>